<dbReference type="Pfam" id="PF00005">
    <property type="entry name" value="ABC_tran"/>
    <property type="match status" value="1"/>
</dbReference>
<dbReference type="Gene3D" id="3.40.50.300">
    <property type="entry name" value="P-loop containing nucleotide triphosphate hydrolases"/>
    <property type="match status" value="1"/>
</dbReference>
<feature type="region of interest" description="Disordered" evidence="4">
    <location>
        <begin position="60"/>
        <end position="86"/>
    </location>
</feature>
<evidence type="ECO:0000256" key="2">
    <source>
        <dbReference type="ARBA" id="ARBA00022741"/>
    </source>
</evidence>
<dbReference type="InterPro" id="IPR051120">
    <property type="entry name" value="ABC_AA/LPS_Transport"/>
</dbReference>
<accession>A0ABD5WXX3</accession>
<dbReference type="GO" id="GO:0005524">
    <property type="term" value="F:ATP binding"/>
    <property type="evidence" value="ECO:0007669"/>
    <property type="project" value="UniProtKB-KW"/>
</dbReference>
<dbReference type="InterPro" id="IPR003593">
    <property type="entry name" value="AAA+_ATPase"/>
</dbReference>
<dbReference type="PANTHER" id="PTHR45772:SF3">
    <property type="entry name" value="ABC TRANSPORTER ATP-BINDING PROTEIN"/>
    <property type="match status" value="1"/>
</dbReference>
<dbReference type="InterPro" id="IPR027417">
    <property type="entry name" value="P-loop_NTPase"/>
</dbReference>
<sequence length="293" mass="30828">MLRTRGLTKRFGGLTAVDDVTFDLAEDELCSLIGPNGAGKTTFFNLLTGVLTPSEGTVELRRDDAGGDADPSTGASDADGWRDLTDASPHEIADMGVHRSYQVTNVFENSTVLENVRVAAQAADGAGTNFWRNAGQLDRYIDEAYAILDRVDLADSAEQPANALSHGAKRQLEVGIALAGDPDVLLLDEPNAGVSSESVDRVVDLIEDVATDHAVLLVEHNMDIVMEVSDRVVVLNQGAVIADDEPSAVRNDPDVQKAYLGGYEPGSAGTDADSRETTGRDANGSDATGGEAA</sequence>
<dbReference type="InterPro" id="IPR032823">
    <property type="entry name" value="BCA_ABC_TP_C"/>
</dbReference>
<dbReference type="SMART" id="SM00382">
    <property type="entry name" value="AAA"/>
    <property type="match status" value="1"/>
</dbReference>
<evidence type="ECO:0000256" key="4">
    <source>
        <dbReference type="SAM" id="MobiDB-lite"/>
    </source>
</evidence>
<gene>
    <name evidence="6" type="ORF">ACFQKD_00505</name>
</gene>
<keyword evidence="7" id="KW-1185">Reference proteome</keyword>
<dbReference type="PROSITE" id="PS50893">
    <property type="entry name" value="ABC_TRANSPORTER_2"/>
    <property type="match status" value="1"/>
</dbReference>
<proteinExistence type="predicted"/>
<feature type="domain" description="ABC transporter" evidence="5">
    <location>
        <begin position="2"/>
        <end position="262"/>
    </location>
</feature>
<dbReference type="InterPro" id="IPR003439">
    <property type="entry name" value="ABC_transporter-like_ATP-bd"/>
</dbReference>
<dbReference type="PANTHER" id="PTHR45772">
    <property type="entry name" value="CONSERVED COMPONENT OF ABC TRANSPORTER FOR NATURAL AMINO ACIDS-RELATED"/>
    <property type="match status" value="1"/>
</dbReference>
<protein>
    <submittedName>
        <fullName evidence="6">ABC transporter ATP-binding protein</fullName>
    </submittedName>
</protein>
<dbReference type="CDD" id="cd03219">
    <property type="entry name" value="ABC_Mj1267_LivG_branched"/>
    <property type="match status" value="1"/>
</dbReference>
<dbReference type="Pfam" id="PF12399">
    <property type="entry name" value="BCA_ABC_TP_C"/>
    <property type="match status" value="1"/>
</dbReference>
<evidence type="ECO:0000313" key="7">
    <source>
        <dbReference type="Proteomes" id="UP001596388"/>
    </source>
</evidence>
<evidence type="ECO:0000256" key="3">
    <source>
        <dbReference type="ARBA" id="ARBA00022840"/>
    </source>
</evidence>
<dbReference type="AlphaFoldDB" id="A0ABD5WXX3"/>
<dbReference type="RefSeq" id="WP_276239749.1">
    <property type="nucleotide sequence ID" value="NZ_CP119991.1"/>
</dbReference>
<keyword evidence="2" id="KW-0547">Nucleotide-binding</keyword>
<comment type="caution">
    <text evidence="6">The sequence shown here is derived from an EMBL/GenBank/DDBJ whole genome shotgun (WGS) entry which is preliminary data.</text>
</comment>
<evidence type="ECO:0000259" key="5">
    <source>
        <dbReference type="PROSITE" id="PS50893"/>
    </source>
</evidence>
<keyword evidence="3 6" id="KW-0067">ATP-binding</keyword>
<dbReference type="GeneID" id="79271984"/>
<name>A0ABD5WXX3_9EURY</name>
<evidence type="ECO:0000313" key="6">
    <source>
        <dbReference type="EMBL" id="MFC7095771.1"/>
    </source>
</evidence>
<organism evidence="6 7">
    <name type="scientific">Halobaculum marinum</name>
    <dbReference type="NCBI Taxonomy" id="3031996"/>
    <lineage>
        <taxon>Archaea</taxon>
        <taxon>Methanobacteriati</taxon>
        <taxon>Methanobacteriota</taxon>
        <taxon>Stenosarchaea group</taxon>
        <taxon>Halobacteria</taxon>
        <taxon>Halobacteriales</taxon>
        <taxon>Haloferacaceae</taxon>
        <taxon>Halobaculum</taxon>
    </lineage>
</organism>
<evidence type="ECO:0000256" key="1">
    <source>
        <dbReference type="ARBA" id="ARBA00022448"/>
    </source>
</evidence>
<dbReference type="EMBL" id="JBHTAG010000001">
    <property type="protein sequence ID" value="MFC7095771.1"/>
    <property type="molecule type" value="Genomic_DNA"/>
</dbReference>
<feature type="region of interest" description="Disordered" evidence="4">
    <location>
        <begin position="247"/>
        <end position="293"/>
    </location>
</feature>
<dbReference type="SUPFAM" id="SSF52540">
    <property type="entry name" value="P-loop containing nucleoside triphosphate hydrolases"/>
    <property type="match status" value="1"/>
</dbReference>
<keyword evidence="1" id="KW-0813">Transport</keyword>
<reference evidence="6 7" key="1">
    <citation type="journal article" date="2019" name="Int. J. Syst. Evol. Microbiol.">
        <title>The Global Catalogue of Microorganisms (GCM) 10K type strain sequencing project: providing services to taxonomists for standard genome sequencing and annotation.</title>
        <authorList>
            <consortium name="The Broad Institute Genomics Platform"/>
            <consortium name="The Broad Institute Genome Sequencing Center for Infectious Disease"/>
            <person name="Wu L."/>
            <person name="Ma J."/>
        </authorList>
    </citation>
    <scope>NUCLEOTIDE SEQUENCE [LARGE SCALE GENOMIC DNA]</scope>
    <source>
        <strain evidence="6 7">DT55</strain>
    </source>
</reference>
<dbReference type="Proteomes" id="UP001596388">
    <property type="component" value="Unassembled WGS sequence"/>
</dbReference>